<proteinExistence type="predicted"/>
<dbReference type="InterPro" id="IPR029063">
    <property type="entry name" value="SAM-dependent_MTases_sf"/>
</dbReference>
<dbReference type="EMBL" id="MU251283">
    <property type="protein sequence ID" value="KAG9250066.1"/>
    <property type="molecule type" value="Genomic_DNA"/>
</dbReference>
<dbReference type="GO" id="GO:0005739">
    <property type="term" value="C:mitochondrion"/>
    <property type="evidence" value="ECO:0007669"/>
    <property type="project" value="TreeGrafter"/>
</dbReference>
<evidence type="ECO:0000313" key="4">
    <source>
        <dbReference type="EMBL" id="KAG9250066.1"/>
    </source>
</evidence>
<keyword evidence="5" id="KW-1185">Reference proteome</keyword>
<name>A0A9P8CLW6_9HYPO</name>
<reference evidence="4" key="1">
    <citation type="journal article" date="2021" name="IMA Fungus">
        <title>Genomic characterization of three marine fungi, including Emericellopsis atlantica sp. nov. with signatures of a generalist lifestyle and marine biomass degradation.</title>
        <authorList>
            <person name="Hagestad O.C."/>
            <person name="Hou L."/>
            <person name="Andersen J.H."/>
            <person name="Hansen E.H."/>
            <person name="Altermark B."/>
            <person name="Li C."/>
            <person name="Kuhnert E."/>
            <person name="Cox R.J."/>
            <person name="Crous P.W."/>
            <person name="Spatafora J.W."/>
            <person name="Lail K."/>
            <person name="Amirebrahimi M."/>
            <person name="Lipzen A."/>
            <person name="Pangilinan J."/>
            <person name="Andreopoulos W."/>
            <person name="Hayes R.D."/>
            <person name="Ng V."/>
            <person name="Grigoriev I.V."/>
            <person name="Jackson S.A."/>
            <person name="Sutton T.D.S."/>
            <person name="Dobson A.D.W."/>
            <person name="Rama T."/>
        </authorList>
    </citation>
    <scope>NUCLEOTIDE SEQUENCE</scope>
    <source>
        <strain evidence="4">TS7</strain>
    </source>
</reference>
<keyword evidence="3" id="KW-0949">S-adenosyl-L-methionine</keyword>
<dbReference type="Proteomes" id="UP000887229">
    <property type="component" value="Unassembled WGS sequence"/>
</dbReference>
<keyword evidence="1 4" id="KW-0489">Methyltransferase</keyword>
<evidence type="ECO:0000313" key="5">
    <source>
        <dbReference type="Proteomes" id="UP000887229"/>
    </source>
</evidence>
<evidence type="ECO:0000256" key="3">
    <source>
        <dbReference type="ARBA" id="ARBA00022691"/>
    </source>
</evidence>
<keyword evidence="2" id="KW-0808">Transferase</keyword>
<protein>
    <submittedName>
        <fullName evidence="4">S-adenosyl-L-methionine-dependent methyltransferase</fullName>
    </submittedName>
</protein>
<accession>A0A9P8CLW6</accession>
<sequence length="390" mass="43813">MSHLMIRPATSRLLRTLPLRRHSSLLRTNSSIPPNLALLLPTCKDLESARNELRWLREHVEKTTSPAKAPAVVTELCRQRGQGVPLQYILGTQPFGSLEILCRPNVLIPRAATESYTNHLLDLIISHNVIGPLDEIKESVNVIDVCTGTGCIPLQVFASLQRRNIMVDVKGVDVSPHALELAKDNLDHNVKQGNIASPREGQSIGFHKADVFRDDEMDIFSKPGQKTWHIMTSNPPYISEEVWSEDTGDVELSVRQHEPRLALVPERNLGDAPEGLERHDIFYSRLLDIAMELNPRILLLEIGDDAQALRVAEYCTRHPFCKSRIIELWRDCPDIKPDANEQTEIILESSDKDQGGFGRKVPIKGSGQLRAIYVQQPIESMDMGDRKIAC</sequence>
<dbReference type="GO" id="GO:0032259">
    <property type="term" value="P:methylation"/>
    <property type="evidence" value="ECO:0007669"/>
    <property type="project" value="UniProtKB-KW"/>
</dbReference>
<dbReference type="InterPro" id="IPR004556">
    <property type="entry name" value="HemK-like"/>
</dbReference>
<dbReference type="Gene3D" id="3.40.50.150">
    <property type="entry name" value="Vaccinia Virus protein VP39"/>
    <property type="match status" value="1"/>
</dbReference>
<gene>
    <name evidence="4" type="ORF">F5Z01DRAFT_667231</name>
</gene>
<comment type="caution">
    <text evidence="4">The sequence shown here is derived from an EMBL/GenBank/DDBJ whole genome shotgun (WGS) entry which is preliminary data.</text>
</comment>
<dbReference type="AlphaFoldDB" id="A0A9P8CLW6"/>
<dbReference type="CDD" id="cd02440">
    <property type="entry name" value="AdoMet_MTases"/>
    <property type="match status" value="1"/>
</dbReference>
<evidence type="ECO:0000256" key="1">
    <source>
        <dbReference type="ARBA" id="ARBA00022603"/>
    </source>
</evidence>
<dbReference type="GO" id="GO:0008276">
    <property type="term" value="F:protein methyltransferase activity"/>
    <property type="evidence" value="ECO:0007669"/>
    <property type="project" value="InterPro"/>
</dbReference>
<dbReference type="InterPro" id="IPR050320">
    <property type="entry name" value="N5-glutamine_MTase"/>
</dbReference>
<dbReference type="Gene3D" id="1.10.8.10">
    <property type="entry name" value="DNA helicase RuvA subunit, C-terminal domain"/>
    <property type="match status" value="1"/>
</dbReference>
<dbReference type="PANTHER" id="PTHR18895:SF74">
    <property type="entry name" value="MTRF1L RELEASE FACTOR GLUTAMINE METHYLTRANSFERASE"/>
    <property type="match status" value="1"/>
</dbReference>
<evidence type="ECO:0000256" key="2">
    <source>
        <dbReference type="ARBA" id="ARBA00022679"/>
    </source>
</evidence>
<dbReference type="SUPFAM" id="SSF53335">
    <property type="entry name" value="S-adenosyl-L-methionine-dependent methyltransferases"/>
    <property type="match status" value="1"/>
</dbReference>
<dbReference type="RefSeq" id="XP_046113990.1">
    <property type="nucleotide sequence ID" value="XM_046264274.1"/>
</dbReference>
<dbReference type="PANTHER" id="PTHR18895">
    <property type="entry name" value="HEMK METHYLTRANSFERASE"/>
    <property type="match status" value="1"/>
</dbReference>
<dbReference type="OrthoDB" id="269872at2759"/>
<organism evidence="4 5">
    <name type="scientific">Emericellopsis atlantica</name>
    <dbReference type="NCBI Taxonomy" id="2614577"/>
    <lineage>
        <taxon>Eukaryota</taxon>
        <taxon>Fungi</taxon>
        <taxon>Dikarya</taxon>
        <taxon>Ascomycota</taxon>
        <taxon>Pezizomycotina</taxon>
        <taxon>Sordariomycetes</taxon>
        <taxon>Hypocreomycetidae</taxon>
        <taxon>Hypocreales</taxon>
        <taxon>Bionectriaceae</taxon>
        <taxon>Emericellopsis</taxon>
    </lineage>
</organism>
<dbReference type="NCBIfam" id="TIGR00536">
    <property type="entry name" value="hemK_fam"/>
    <property type="match status" value="1"/>
</dbReference>
<dbReference type="GeneID" id="70295177"/>